<evidence type="ECO:0000256" key="2">
    <source>
        <dbReference type="ARBA" id="ARBA00022692"/>
    </source>
</evidence>
<feature type="non-terminal residue" evidence="7">
    <location>
        <position position="1"/>
    </location>
</feature>
<dbReference type="EMBL" id="VJMH01005189">
    <property type="protein sequence ID" value="KAF0699252.1"/>
    <property type="molecule type" value="Genomic_DNA"/>
</dbReference>
<sequence length="312" mass="33645">LPSPAISFKQVATVFGNLALAYGAGIVVPALQREHSDPARMPRIIVVTLTFVSVCFMAVAITGVSVVGCQIPGNLLFAIAGTKLGFVASRGGVVFAFLFMQMHVTIAFSVIIFPAFYTLERLVLGIHKTAPLVAGTSVPELEAPVFGDMDTPMMMKDVTKGNGEHHDMDTQTYKAPGVYPKVAALRIVVIAACVVVATLWEDRLLDLLDFTGASCIALCCMILPIVFYLKHFGSQVSWPERIWAVFAVVVSLALGAYVTYESAGPLFNPPPASTGVPPWNAPKFPYCTGSYVNIVYTNTSYHQSFATNPLRF</sequence>
<evidence type="ECO:0000256" key="4">
    <source>
        <dbReference type="ARBA" id="ARBA00023136"/>
    </source>
</evidence>
<proteinExistence type="predicted"/>
<dbReference type="PANTHER" id="PTHR22950">
    <property type="entry name" value="AMINO ACID TRANSPORTER"/>
    <property type="match status" value="1"/>
</dbReference>
<comment type="caution">
    <text evidence="7">The sequence shown here is derived from an EMBL/GenBank/DDBJ whole genome shotgun (WGS) entry which is preliminary data.</text>
</comment>
<evidence type="ECO:0000256" key="1">
    <source>
        <dbReference type="ARBA" id="ARBA00004141"/>
    </source>
</evidence>
<feature type="transmembrane region" description="Helical" evidence="5">
    <location>
        <begin position="241"/>
        <end position="260"/>
    </location>
</feature>
<dbReference type="InterPro" id="IPR013057">
    <property type="entry name" value="AA_transpt_TM"/>
</dbReference>
<dbReference type="EMBL" id="VJMH01005140">
    <property type="protein sequence ID" value="KAF0700064.1"/>
    <property type="molecule type" value="Genomic_DNA"/>
</dbReference>
<dbReference type="GO" id="GO:0005774">
    <property type="term" value="C:vacuolar membrane"/>
    <property type="evidence" value="ECO:0007669"/>
    <property type="project" value="TreeGrafter"/>
</dbReference>
<keyword evidence="3 5" id="KW-1133">Transmembrane helix</keyword>
<evidence type="ECO:0000259" key="6">
    <source>
        <dbReference type="Pfam" id="PF01490"/>
    </source>
</evidence>
<dbReference type="PANTHER" id="PTHR22950:SF349">
    <property type="entry name" value="AMINO ACID TRANSPORTER TRANSMEMBRANE DOMAIN-CONTAINING PROTEIN"/>
    <property type="match status" value="1"/>
</dbReference>
<gene>
    <name evidence="8" type="ORF">As57867_009369</name>
    <name evidence="7" type="ORF">As57867_010140</name>
</gene>
<feature type="transmembrane region" description="Helical" evidence="5">
    <location>
        <begin position="183"/>
        <end position="201"/>
    </location>
</feature>
<organism evidence="7">
    <name type="scientific">Aphanomyces stellatus</name>
    <dbReference type="NCBI Taxonomy" id="120398"/>
    <lineage>
        <taxon>Eukaryota</taxon>
        <taxon>Sar</taxon>
        <taxon>Stramenopiles</taxon>
        <taxon>Oomycota</taxon>
        <taxon>Saprolegniomycetes</taxon>
        <taxon>Saprolegniales</taxon>
        <taxon>Verrucalvaceae</taxon>
        <taxon>Aphanomyces</taxon>
    </lineage>
</organism>
<keyword evidence="4 5" id="KW-0472">Membrane</keyword>
<feature type="domain" description="Amino acid transporter transmembrane" evidence="6">
    <location>
        <begin position="4"/>
        <end position="261"/>
    </location>
</feature>
<dbReference type="Pfam" id="PF01490">
    <property type="entry name" value="Aa_trans"/>
    <property type="match status" value="1"/>
</dbReference>
<evidence type="ECO:0000313" key="8">
    <source>
        <dbReference type="EMBL" id="KAF0700064.1"/>
    </source>
</evidence>
<evidence type="ECO:0000256" key="3">
    <source>
        <dbReference type="ARBA" id="ARBA00022989"/>
    </source>
</evidence>
<name>A0A6A4YPL1_9STRA</name>
<dbReference type="GO" id="GO:0015179">
    <property type="term" value="F:L-amino acid transmembrane transporter activity"/>
    <property type="evidence" value="ECO:0007669"/>
    <property type="project" value="TreeGrafter"/>
</dbReference>
<dbReference type="OrthoDB" id="40134at2759"/>
<protein>
    <recommendedName>
        <fullName evidence="6">Amino acid transporter transmembrane domain-containing protein</fullName>
    </recommendedName>
</protein>
<comment type="subcellular location">
    <subcellularLocation>
        <location evidence="1">Membrane</location>
        <topology evidence="1">Multi-pass membrane protein</topology>
    </subcellularLocation>
</comment>
<feature type="transmembrane region" description="Helical" evidence="5">
    <location>
        <begin position="207"/>
        <end position="229"/>
    </location>
</feature>
<reference evidence="7" key="1">
    <citation type="submission" date="2019-06" db="EMBL/GenBank/DDBJ databases">
        <title>Genomics analysis of Aphanomyces spp. identifies a new class of oomycete effector associated with host adaptation.</title>
        <authorList>
            <person name="Gaulin E."/>
        </authorList>
    </citation>
    <scope>NUCLEOTIDE SEQUENCE</scope>
    <source>
        <strain evidence="7">CBS 578.67</strain>
    </source>
</reference>
<dbReference type="AlphaFoldDB" id="A0A6A4YPL1"/>
<feature type="transmembrane region" description="Helical" evidence="5">
    <location>
        <begin position="93"/>
        <end position="119"/>
    </location>
</feature>
<keyword evidence="2 5" id="KW-0812">Transmembrane</keyword>
<evidence type="ECO:0000313" key="7">
    <source>
        <dbReference type="EMBL" id="KAF0699252.1"/>
    </source>
</evidence>
<feature type="transmembrane region" description="Helical" evidence="5">
    <location>
        <begin position="44"/>
        <end position="73"/>
    </location>
</feature>
<accession>A0A6A4YPL1</accession>
<evidence type="ECO:0000256" key="5">
    <source>
        <dbReference type="SAM" id="Phobius"/>
    </source>
</evidence>
<feature type="transmembrane region" description="Helical" evidence="5">
    <location>
        <begin position="12"/>
        <end position="32"/>
    </location>
</feature>